<name>A0A927GV95_9BACL</name>
<feature type="compositionally biased region" description="Low complexity" evidence="1">
    <location>
        <begin position="84"/>
        <end position="110"/>
    </location>
</feature>
<dbReference type="Proteomes" id="UP000621560">
    <property type="component" value="Unassembled WGS sequence"/>
</dbReference>
<dbReference type="Pfam" id="PF00576">
    <property type="entry name" value="Transthyretin"/>
    <property type="match status" value="1"/>
</dbReference>
<dbReference type="PANTHER" id="PTHR10395:SF7">
    <property type="entry name" value="5-HYDROXYISOURATE HYDROLASE"/>
    <property type="match status" value="1"/>
</dbReference>
<dbReference type="RefSeq" id="WP_190921619.1">
    <property type="nucleotide sequence ID" value="NZ_JACXIZ010000072.1"/>
</dbReference>
<keyword evidence="4" id="KW-1185">Reference proteome</keyword>
<dbReference type="AlphaFoldDB" id="A0A927GV95"/>
<dbReference type="PANTHER" id="PTHR10395">
    <property type="entry name" value="URICASE AND TRANSTHYRETIN-RELATED"/>
    <property type="match status" value="1"/>
</dbReference>
<dbReference type="SUPFAM" id="SSF49472">
    <property type="entry name" value="Transthyretin (synonym: prealbumin)"/>
    <property type="match status" value="2"/>
</dbReference>
<comment type="caution">
    <text evidence="3">The sequence shown here is derived from an EMBL/GenBank/DDBJ whole genome shotgun (WGS) entry which is preliminary data.</text>
</comment>
<dbReference type="InterPro" id="IPR023419">
    <property type="entry name" value="Transthyretin_CS"/>
</dbReference>
<evidence type="ECO:0000256" key="1">
    <source>
        <dbReference type="SAM" id="MobiDB-lite"/>
    </source>
</evidence>
<feature type="region of interest" description="Disordered" evidence="1">
    <location>
        <begin position="79"/>
        <end position="124"/>
    </location>
</feature>
<dbReference type="GO" id="GO:0016787">
    <property type="term" value="F:hydrolase activity"/>
    <property type="evidence" value="ECO:0007669"/>
    <property type="project" value="UniProtKB-KW"/>
</dbReference>
<protein>
    <submittedName>
        <fullName evidence="3">Hydroxyisourate hydrolase</fullName>
    </submittedName>
</protein>
<gene>
    <name evidence="3" type="ORF">IDH44_25360</name>
</gene>
<dbReference type="Gene3D" id="2.60.40.180">
    <property type="entry name" value="Transthyretin/hydroxyisourate hydrolase domain"/>
    <property type="match status" value="1"/>
</dbReference>
<evidence type="ECO:0000313" key="3">
    <source>
        <dbReference type="EMBL" id="MBD2848522.1"/>
    </source>
</evidence>
<feature type="domain" description="Transthyretin/hydroxyisourate hydrolase" evidence="2">
    <location>
        <begin position="5"/>
        <end position="157"/>
    </location>
</feature>
<keyword evidence="3" id="KW-0378">Hydrolase</keyword>
<accession>A0A927GV95</accession>
<dbReference type="InterPro" id="IPR023416">
    <property type="entry name" value="Transthyretin/HIU_hydrolase_d"/>
</dbReference>
<reference evidence="3" key="1">
    <citation type="submission" date="2020-09" db="EMBL/GenBank/DDBJ databases">
        <title>A novel bacterium of genus Paenibacillus, isolated from South China Sea.</title>
        <authorList>
            <person name="Huang H."/>
            <person name="Mo K."/>
            <person name="Hu Y."/>
        </authorList>
    </citation>
    <scope>NUCLEOTIDE SEQUENCE</scope>
    <source>
        <strain evidence="3">IB182496</strain>
    </source>
</reference>
<organism evidence="3 4">
    <name type="scientific">Paenibacillus sabuli</name>
    <dbReference type="NCBI Taxonomy" id="2772509"/>
    <lineage>
        <taxon>Bacteria</taxon>
        <taxon>Bacillati</taxon>
        <taxon>Bacillota</taxon>
        <taxon>Bacilli</taxon>
        <taxon>Bacillales</taxon>
        <taxon>Paenibacillaceae</taxon>
        <taxon>Paenibacillus</taxon>
    </lineage>
</organism>
<evidence type="ECO:0000313" key="4">
    <source>
        <dbReference type="Proteomes" id="UP000621560"/>
    </source>
</evidence>
<sequence length="158" mass="16822">MNGQLTTHVLDLMRGEPAAGMRLQLWRDRPDGVRALLLTTSAGPDGRPDRPLLEGGAMTAGVYELVFFVEAYFRERARAESGARGEAPADASAAQQEAATASAEPAAAQDRVQPEPGGEPDGPFLETVPIRFRIGAVHAHYHVPLLVAPGGYSTYRGS</sequence>
<dbReference type="GO" id="GO:0006144">
    <property type="term" value="P:purine nucleobase metabolic process"/>
    <property type="evidence" value="ECO:0007669"/>
    <property type="project" value="TreeGrafter"/>
</dbReference>
<dbReference type="EMBL" id="JACXIZ010000072">
    <property type="protein sequence ID" value="MBD2848522.1"/>
    <property type="molecule type" value="Genomic_DNA"/>
</dbReference>
<dbReference type="PROSITE" id="PS00769">
    <property type="entry name" value="TRANSTHYRETIN_2"/>
    <property type="match status" value="1"/>
</dbReference>
<evidence type="ECO:0000259" key="2">
    <source>
        <dbReference type="Pfam" id="PF00576"/>
    </source>
</evidence>
<dbReference type="InterPro" id="IPR036817">
    <property type="entry name" value="Transthyretin/HIU_hydrolase_sf"/>
</dbReference>
<proteinExistence type="predicted"/>